<reference evidence="4 5" key="1">
    <citation type="submission" date="2019-09" db="EMBL/GenBank/DDBJ databases">
        <authorList>
            <person name="Mazhar S."/>
            <person name="Altermann E."/>
            <person name="Hill C."/>
            <person name="Mcauliffe O."/>
        </authorList>
    </citation>
    <scope>NUCLEOTIDE SEQUENCE [LARGE SCALE GENOMIC DNA]</scope>
    <source>
        <strain evidence="4 5">ATCC 51831</strain>
    </source>
</reference>
<protein>
    <recommendedName>
        <fullName evidence="3">NERD domain-containing protein</fullName>
    </recommendedName>
</protein>
<name>A0ABQ6R7L5_9STAP</name>
<organism evidence="4 5">
    <name type="scientific">Macrococcus equipercicus</name>
    <dbReference type="NCBI Taxonomy" id="69967"/>
    <lineage>
        <taxon>Bacteria</taxon>
        <taxon>Bacillati</taxon>
        <taxon>Bacillota</taxon>
        <taxon>Bacilli</taxon>
        <taxon>Bacillales</taxon>
        <taxon>Staphylococcaceae</taxon>
        <taxon>Macrococcus</taxon>
    </lineage>
</organism>
<sequence length="331" mass="39309">MWKYVKFTEVNVNFAYNMKESIYIKENYMTELTPLHYIMIALGALALLFLILWLVAQTRAKREQNRLAEQHADEKQKLSAELQDKAEKERLEQDKAFAQQKQSYDETVSKQALQIDSLKHLSKDGGEYLTDMTLIQLKERLVRNERIRPEDMHVLANIFIPGRDLKRTEKIAHIVLTRTGIYILDSHYWKGHIYHGVDQTQFSAEPMFEHVFSLLDIDPYIEQTLVMERDDEKNTVYFRSLRDNIEDLKRRAELVEETFQLKYPVTSIAYFNKEGHDAGTMNNYSRDKKVKVVIGEEELELFFEKYVFHGRFQYSVDELEEIRDRIEHLNP</sequence>
<evidence type="ECO:0000256" key="2">
    <source>
        <dbReference type="SAM" id="Phobius"/>
    </source>
</evidence>
<evidence type="ECO:0000313" key="5">
    <source>
        <dbReference type="Proteomes" id="UP000295735"/>
    </source>
</evidence>
<comment type="caution">
    <text evidence="4">The sequence shown here is derived from an EMBL/GenBank/DDBJ whole genome shotgun (WGS) entry which is preliminary data.</text>
</comment>
<keyword evidence="5" id="KW-1185">Reference proteome</keyword>
<dbReference type="Proteomes" id="UP000295735">
    <property type="component" value="Unassembled WGS sequence"/>
</dbReference>
<keyword evidence="2" id="KW-1133">Transmembrane helix</keyword>
<feature type="transmembrane region" description="Helical" evidence="2">
    <location>
        <begin position="35"/>
        <end position="56"/>
    </location>
</feature>
<feature type="domain" description="NERD" evidence="3">
    <location>
        <begin position="139"/>
        <end position="203"/>
    </location>
</feature>
<keyword evidence="1" id="KW-0175">Coiled coil</keyword>
<dbReference type="EMBL" id="SCWC02000005">
    <property type="protein sequence ID" value="KAA1039084.1"/>
    <property type="molecule type" value="Genomic_DNA"/>
</dbReference>
<evidence type="ECO:0000313" key="4">
    <source>
        <dbReference type="EMBL" id="KAA1039084.1"/>
    </source>
</evidence>
<accession>A0ABQ6R7L5</accession>
<evidence type="ECO:0000259" key="3">
    <source>
        <dbReference type="Pfam" id="PF08378"/>
    </source>
</evidence>
<keyword evidence="2" id="KW-0812">Transmembrane</keyword>
<proteinExistence type="predicted"/>
<keyword evidence="2" id="KW-0472">Membrane</keyword>
<dbReference type="Pfam" id="PF08378">
    <property type="entry name" value="NERD"/>
    <property type="match status" value="1"/>
</dbReference>
<dbReference type="InterPro" id="IPR011528">
    <property type="entry name" value="NERD"/>
</dbReference>
<gene>
    <name evidence="4" type="ORF">ERX35_007670</name>
</gene>
<evidence type="ECO:0000256" key="1">
    <source>
        <dbReference type="SAM" id="Coils"/>
    </source>
</evidence>
<feature type="coiled-coil region" evidence="1">
    <location>
        <begin position="61"/>
        <end position="92"/>
    </location>
</feature>